<dbReference type="Pfam" id="PF13847">
    <property type="entry name" value="Methyltransf_31"/>
    <property type="match status" value="1"/>
</dbReference>
<dbReference type="GO" id="GO:0008168">
    <property type="term" value="F:methyltransferase activity"/>
    <property type="evidence" value="ECO:0007669"/>
    <property type="project" value="UniProtKB-KW"/>
</dbReference>
<feature type="domain" description="Methyltransferase" evidence="1">
    <location>
        <begin position="53"/>
        <end position="159"/>
    </location>
</feature>
<dbReference type="InterPro" id="IPR029063">
    <property type="entry name" value="SAM-dependent_MTases_sf"/>
</dbReference>
<evidence type="ECO:0000313" key="3">
    <source>
        <dbReference type="Proteomes" id="UP001407405"/>
    </source>
</evidence>
<protein>
    <submittedName>
        <fullName evidence="2">Methyltransferase domain-containing protein</fullName>
    </submittedName>
</protein>
<dbReference type="SUPFAM" id="SSF53335">
    <property type="entry name" value="S-adenosyl-L-methionine-dependent methyltransferases"/>
    <property type="match status" value="1"/>
</dbReference>
<dbReference type="PANTHER" id="PTHR43861">
    <property type="entry name" value="TRANS-ACONITATE 2-METHYLTRANSFERASE-RELATED"/>
    <property type="match status" value="1"/>
</dbReference>
<accession>A0ABU9VT67</accession>
<dbReference type="RefSeq" id="WP_343185662.1">
    <property type="nucleotide sequence ID" value="NZ_JBCITM010000006.1"/>
</dbReference>
<organism evidence="2 3">
    <name type="scientific">Anoxynatronum sibiricum</name>
    <dbReference type="NCBI Taxonomy" id="210623"/>
    <lineage>
        <taxon>Bacteria</taxon>
        <taxon>Bacillati</taxon>
        <taxon>Bacillota</taxon>
        <taxon>Clostridia</taxon>
        <taxon>Eubacteriales</taxon>
        <taxon>Clostridiaceae</taxon>
        <taxon>Anoxynatronum</taxon>
    </lineage>
</organism>
<dbReference type="CDD" id="cd02440">
    <property type="entry name" value="AdoMet_MTases"/>
    <property type="match status" value="1"/>
</dbReference>
<proteinExistence type="predicted"/>
<keyword evidence="2" id="KW-0489">Methyltransferase</keyword>
<comment type="caution">
    <text evidence="2">The sequence shown here is derived from an EMBL/GenBank/DDBJ whole genome shotgun (WGS) entry which is preliminary data.</text>
</comment>
<name>A0ABU9VT67_9CLOT</name>
<dbReference type="GO" id="GO:0032259">
    <property type="term" value="P:methylation"/>
    <property type="evidence" value="ECO:0007669"/>
    <property type="project" value="UniProtKB-KW"/>
</dbReference>
<gene>
    <name evidence="2" type="ORF">AAIG11_07645</name>
</gene>
<dbReference type="Gene3D" id="3.40.50.150">
    <property type="entry name" value="Vaccinia Virus protein VP39"/>
    <property type="match status" value="1"/>
</dbReference>
<evidence type="ECO:0000313" key="2">
    <source>
        <dbReference type="EMBL" id="MEN1760340.1"/>
    </source>
</evidence>
<dbReference type="Proteomes" id="UP001407405">
    <property type="component" value="Unassembled WGS sequence"/>
</dbReference>
<keyword evidence="2" id="KW-0808">Transferase</keyword>
<evidence type="ECO:0000259" key="1">
    <source>
        <dbReference type="Pfam" id="PF13847"/>
    </source>
</evidence>
<keyword evidence="3" id="KW-1185">Reference proteome</keyword>
<sequence length="253" mass="28020">MATIEEKLAKSLTAETTELIPYLPYLLQDLWDLGSSPRDIVHLMSKHMKVTRDIKVLDLACGKGAVSVYIAREMGCSVKGIDLMPDFIADASQKSRQHGVESLCEFAVGDITEAVLTEKGYDVVILGAVGDVLGSPEETIIKLKNTIKPKGYLIIDDAYGQKGASIDYLTRAEWLDIFEKTGVGLLEDLIVDEDELKGINDEQQGHIAKRAAELKHQYPESAWLFDSYLQSQQAEVNQLENEISGVTMILKDM</sequence>
<reference evidence="2 3" key="1">
    <citation type="submission" date="2024-04" db="EMBL/GenBank/DDBJ databases">
        <title>Genome sequencing and metabolic network reconstruction of aminoacids and betaine degradation by Anoxynatronum sibiricum.</title>
        <authorList>
            <person name="Detkova E.N."/>
            <person name="Boltjanskaja Y.V."/>
            <person name="Mardanov A.V."/>
            <person name="Kevbrin V."/>
        </authorList>
    </citation>
    <scope>NUCLEOTIDE SEQUENCE [LARGE SCALE GENOMIC DNA]</scope>
    <source>
        <strain evidence="2 3">Z-7981</strain>
    </source>
</reference>
<dbReference type="EMBL" id="JBCITM010000006">
    <property type="protein sequence ID" value="MEN1760340.1"/>
    <property type="molecule type" value="Genomic_DNA"/>
</dbReference>
<dbReference type="InterPro" id="IPR025714">
    <property type="entry name" value="Methyltranfer_dom"/>
</dbReference>